<keyword evidence="1" id="KW-0472">Membrane</keyword>
<feature type="transmembrane region" description="Helical" evidence="1">
    <location>
        <begin position="324"/>
        <end position="346"/>
    </location>
</feature>
<dbReference type="RefSeq" id="WP_111981503.1">
    <property type="nucleotide sequence ID" value="NZ_NFZS01000001.1"/>
</dbReference>
<keyword evidence="1" id="KW-0812">Transmembrane</keyword>
<accession>A0A328PAV2</accession>
<sequence length="469" mass="52895">MSSPLEWFGLSGDADERALKRAYAQRLRATRPDEDPEGFQQLHAMYQRALAQCRSQGGQVPAFPLEQEAAITLQENTQEPEITQHALLEPLLSQEAVDALAQEAISLGTKGDAEALLAWLRTQPALWSLQAKARTGWRCVERMFQEVPPMPVDCQEALLGFFDLDRVQSRIDAASLARLSRRMQLAWEMQRAHHETLRRRVGIETFTVPKIRSLLGEFTRPFSWPSVWMAGFLPSAAHRRAQFITRLCQGQFNDLPASFDRRRVQFWLDATQGGVTRARLALGVTRWLTALFVAAIIGLLIAIAPANGNDVSRQAVSVDLTPVYVLVGVALAPGLLWAMWMLYLPLDAWHGHPEHVAVRWPWLNLLLVPLLCAAGAAIKLWQPDSLAFLLPLVPAAWLALRRFWRRSATGDWVSPNVFRVGIFLLVPLLRAVVQQDVTLPFLLVLAMVPWCWDLWRQRAVLRVADRRAA</sequence>
<proteinExistence type="predicted"/>
<reference evidence="2 3" key="1">
    <citation type="journal article" date="2018" name="Genet. Mol. Biol.">
        <title>The genome sequence of Dyella jiangningensis FCAV SCS01 from a lignocellulose-decomposing microbial consortium metagenome reveals potential for biotechnological applications.</title>
        <authorList>
            <person name="Desiderato J.G."/>
            <person name="Alvarenga D.O."/>
            <person name="Constancio M.T.L."/>
            <person name="Alves L.M.C."/>
            <person name="Varani A.M."/>
        </authorList>
    </citation>
    <scope>NUCLEOTIDE SEQUENCE [LARGE SCALE GENOMIC DNA]</scope>
    <source>
        <strain evidence="2 3">FCAV SCS01</strain>
    </source>
</reference>
<evidence type="ECO:0000256" key="1">
    <source>
        <dbReference type="SAM" id="Phobius"/>
    </source>
</evidence>
<feature type="transmembrane region" description="Helical" evidence="1">
    <location>
        <begin position="287"/>
        <end position="304"/>
    </location>
</feature>
<evidence type="ECO:0008006" key="4">
    <source>
        <dbReference type="Google" id="ProtNLM"/>
    </source>
</evidence>
<feature type="transmembrane region" description="Helical" evidence="1">
    <location>
        <begin position="386"/>
        <end position="404"/>
    </location>
</feature>
<name>A0A328PAV2_9GAMM</name>
<feature type="transmembrane region" description="Helical" evidence="1">
    <location>
        <begin position="358"/>
        <end position="380"/>
    </location>
</feature>
<keyword evidence="1" id="KW-1133">Transmembrane helix</keyword>
<keyword evidence="3" id="KW-1185">Reference proteome</keyword>
<feature type="transmembrane region" description="Helical" evidence="1">
    <location>
        <begin position="439"/>
        <end position="455"/>
    </location>
</feature>
<organism evidence="2 3">
    <name type="scientific">Dyella jiangningensis</name>
    <dbReference type="NCBI Taxonomy" id="1379159"/>
    <lineage>
        <taxon>Bacteria</taxon>
        <taxon>Pseudomonadati</taxon>
        <taxon>Pseudomonadota</taxon>
        <taxon>Gammaproteobacteria</taxon>
        <taxon>Lysobacterales</taxon>
        <taxon>Rhodanobacteraceae</taxon>
        <taxon>Dyella</taxon>
    </lineage>
</organism>
<evidence type="ECO:0000313" key="3">
    <source>
        <dbReference type="Proteomes" id="UP000248926"/>
    </source>
</evidence>
<comment type="caution">
    <text evidence="2">The sequence shown here is derived from an EMBL/GenBank/DDBJ whole genome shotgun (WGS) entry which is preliminary data.</text>
</comment>
<evidence type="ECO:0000313" key="2">
    <source>
        <dbReference type="EMBL" id="RAO77476.1"/>
    </source>
</evidence>
<dbReference type="Proteomes" id="UP000248926">
    <property type="component" value="Unassembled WGS sequence"/>
</dbReference>
<protein>
    <recommendedName>
        <fullName evidence="4">Molecular chaperone DnaJ</fullName>
    </recommendedName>
</protein>
<dbReference type="OrthoDB" id="5524449at2"/>
<gene>
    <name evidence="2" type="ORF">CA260_06250</name>
</gene>
<dbReference type="AlphaFoldDB" id="A0A328PAV2"/>
<dbReference type="EMBL" id="NFZS01000001">
    <property type="protein sequence ID" value="RAO77476.1"/>
    <property type="molecule type" value="Genomic_DNA"/>
</dbReference>